<reference evidence="1" key="1">
    <citation type="submission" date="2014-09" db="EMBL/GenBank/DDBJ databases">
        <authorList>
            <person name="Magalhaes I.L.F."/>
            <person name="Oliveira U."/>
            <person name="Santos F.R."/>
            <person name="Vidigal T.H.D.A."/>
            <person name="Brescovit A.D."/>
            <person name="Santos A.J."/>
        </authorList>
    </citation>
    <scope>NUCLEOTIDE SEQUENCE</scope>
    <source>
        <tissue evidence="1">Shoot tissue taken approximately 20 cm above the soil surface</tissue>
    </source>
</reference>
<protein>
    <submittedName>
        <fullName evidence="1">Uncharacterized protein</fullName>
    </submittedName>
</protein>
<sequence>MLFVSPLVHFVLLRCNLYLFSQARHPIK</sequence>
<name>A0A0A9ARE1_ARUDO</name>
<proteinExistence type="predicted"/>
<evidence type="ECO:0000313" key="1">
    <source>
        <dbReference type="EMBL" id="JAD49612.1"/>
    </source>
</evidence>
<dbReference type="AlphaFoldDB" id="A0A0A9ARE1"/>
<accession>A0A0A9ARE1</accession>
<reference evidence="1" key="2">
    <citation type="journal article" date="2015" name="Data Brief">
        <title>Shoot transcriptome of the giant reed, Arundo donax.</title>
        <authorList>
            <person name="Barrero R.A."/>
            <person name="Guerrero F.D."/>
            <person name="Moolhuijzen P."/>
            <person name="Goolsby J.A."/>
            <person name="Tidwell J."/>
            <person name="Bellgard S.E."/>
            <person name="Bellgard M.I."/>
        </authorList>
    </citation>
    <scope>NUCLEOTIDE SEQUENCE</scope>
    <source>
        <tissue evidence="1">Shoot tissue taken approximately 20 cm above the soil surface</tissue>
    </source>
</reference>
<organism evidence="1">
    <name type="scientific">Arundo donax</name>
    <name type="common">Giant reed</name>
    <name type="synonym">Donax arundinaceus</name>
    <dbReference type="NCBI Taxonomy" id="35708"/>
    <lineage>
        <taxon>Eukaryota</taxon>
        <taxon>Viridiplantae</taxon>
        <taxon>Streptophyta</taxon>
        <taxon>Embryophyta</taxon>
        <taxon>Tracheophyta</taxon>
        <taxon>Spermatophyta</taxon>
        <taxon>Magnoliopsida</taxon>
        <taxon>Liliopsida</taxon>
        <taxon>Poales</taxon>
        <taxon>Poaceae</taxon>
        <taxon>PACMAD clade</taxon>
        <taxon>Arundinoideae</taxon>
        <taxon>Arundineae</taxon>
        <taxon>Arundo</taxon>
    </lineage>
</organism>
<dbReference type="EMBL" id="GBRH01248283">
    <property type="protein sequence ID" value="JAD49612.1"/>
    <property type="molecule type" value="Transcribed_RNA"/>
</dbReference>